<protein>
    <recommendedName>
        <fullName evidence="2">Eukaryotic translation initiation factor 3 subunit L</fullName>
    </recommendedName>
</protein>
<evidence type="ECO:0000313" key="1">
    <source>
        <dbReference type="EnsemblPlants" id="EMT31868"/>
    </source>
</evidence>
<dbReference type="InterPro" id="IPR019382">
    <property type="entry name" value="eIF3l"/>
</dbReference>
<evidence type="ECO:0008006" key="2">
    <source>
        <dbReference type="Google" id="ProtNLM"/>
    </source>
</evidence>
<accession>M8CCK1</accession>
<proteinExistence type="predicted"/>
<dbReference type="GO" id="GO:0003743">
    <property type="term" value="F:translation initiation factor activity"/>
    <property type="evidence" value="ECO:0007669"/>
    <property type="project" value="InterPro"/>
</dbReference>
<sequence>MMFLKPPINTSSAQSELTSRHAHARLPVLTLTHGADSWDTYCSLFTVVLQNVLTMQLPNQWLWDMVDGFVSQFQRFCEYRTKLEDKTEEEISLLKRFDQLDCDIQDAVDLAWSVYGVFNYLKALVENSMIREILEREEGLEQFTMMNGYEHKQGGSNVLKMLGYYSMIGLLRVHCLIGDYHTGLRCLLPIDIGQQGVYTTVTGSYISTIYYYGFANFMMRRYADVIHQFNKILLYILKYKQYDEKSPQYDFLLKKNEQMYALLAICLSLCPQNNLIAEDVSTELKGKYGTEMEKMLRGDGQAHYDELFSLACPKFIAAWPPVLKEPFTNYNQDVYRLQLKLFLDEVKQQLFLGDIRSFLKVFSVITIGRLAQHMRLDENALRVFRDSNLYMDRAILLAYTRKTHAVDNYGKITSSADFDFYIDEETIHATESKSSKHHHDYFLTHISKRVPARRKCASVSNTRRGIGQMSSSYDSSEEEFDMGEEEDIAMILAMHINKKPKHGGSVLGRQKICRDRIDAHNRLMRHYFVKNPTYPESYFRRRFRMSTELFRRIAEKLASHDRFFQQRRNATGELRHITF</sequence>
<reference evidence="1" key="1">
    <citation type="submission" date="2015-06" db="UniProtKB">
        <authorList>
            <consortium name="EnsemblPlants"/>
        </authorList>
    </citation>
    <scope>IDENTIFICATION</scope>
</reference>
<dbReference type="AlphaFoldDB" id="M8CCK1"/>
<dbReference type="Pfam" id="PF10255">
    <property type="entry name" value="Paf67"/>
    <property type="match status" value="1"/>
</dbReference>
<dbReference type="GO" id="GO:0005852">
    <property type="term" value="C:eukaryotic translation initiation factor 3 complex"/>
    <property type="evidence" value="ECO:0007669"/>
    <property type="project" value="InterPro"/>
</dbReference>
<dbReference type="EnsemblPlants" id="EMT31868">
    <property type="protein sequence ID" value="EMT31868"/>
    <property type="gene ID" value="F775_04668"/>
</dbReference>
<organism evidence="1">
    <name type="scientific">Aegilops tauschii</name>
    <name type="common">Tausch's goatgrass</name>
    <name type="synonym">Aegilops squarrosa</name>
    <dbReference type="NCBI Taxonomy" id="37682"/>
    <lineage>
        <taxon>Eukaryota</taxon>
        <taxon>Viridiplantae</taxon>
        <taxon>Streptophyta</taxon>
        <taxon>Embryophyta</taxon>
        <taxon>Tracheophyta</taxon>
        <taxon>Spermatophyta</taxon>
        <taxon>Magnoliopsida</taxon>
        <taxon>Liliopsida</taxon>
        <taxon>Poales</taxon>
        <taxon>Poaceae</taxon>
        <taxon>BOP clade</taxon>
        <taxon>Pooideae</taxon>
        <taxon>Triticodae</taxon>
        <taxon>Triticeae</taxon>
        <taxon>Triticinae</taxon>
        <taxon>Aegilops</taxon>
    </lineage>
</organism>
<name>M8CCK1_AEGTA</name>
<dbReference type="PANTHER" id="PTHR13242:SF3">
    <property type="entry name" value="EUKARYOTIC TRANSLATION INITIATION FACTOR 3 SUBUNIT L"/>
    <property type="match status" value="1"/>
</dbReference>
<dbReference type="PANTHER" id="PTHR13242">
    <property type="entry name" value="EUKARYOTIC TRANSLATION INITIATION FACTOR 3"/>
    <property type="match status" value="1"/>
</dbReference>